<name>A0A9P0CI94_9CUCU</name>
<evidence type="ECO:0000313" key="1">
    <source>
        <dbReference type="EMBL" id="CAH1101153.1"/>
    </source>
</evidence>
<organism evidence="1 2">
    <name type="scientific">Psylliodes chrysocephalus</name>
    <dbReference type="NCBI Taxonomy" id="3402493"/>
    <lineage>
        <taxon>Eukaryota</taxon>
        <taxon>Metazoa</taxon>
        <taxon>Ecdysozoa</taxon>
        <taxon>Arthropoda</taxon>
        <taxon>Hexapoda</taxon>
        <taxon>Insecta</taxon>
        <taxon>Pterygota</taxon>
        <taxon>Neoptera</taxon>
        <taxon>Endopterygota</taxon>
        <taxon>Coleoptera</taxon>
        <taxon>Polyphaga</taxon>
        <taxon>Cucujiformia</taxon>
        <taxon>Chrysomeloidea</taxon>
        <taxon>Chrysomelidae</taxon>
        <taxon>Galerucinae</taxon>
        <taxon>Alticini</taxon>
        <taxon>Psylliodes</taxon>
    </lineage>
</organism>
<sequence length="202" mass="23279">MLFQFADRAVVEALVLSCDDFPINKSSIQRIHTQSRKDRTESIKSDGKLLPELDVRSFKEERLPILISFGEKEQLLAVPKLESLSGQDQAKAVLNAFYDWNVDEKVQIMCCDTTVFNTGRLKGACVLLEQKSDRELVRFACRHHVYELVLKCVLEAKIHQITSSSDIKMLTKFRYNWKTINLAAIETYTDIVIQHFCYTTIQ</sequence>
<accession>A0A9P0CI94</accession>
<dbReference type="AlphaFoldDB" id="A0A9P0CI94"/>
<dbReference type="EMBL" id="OV651823">
    <property type="protein sequence ID" value="CAH1101153.1"/>
    <property type="molecule type" value="Genomic_DNA"/>
</dbReference>
<evidence type="ECO:0000313" key="2">
    <source>
        <dbReference type="Proteomes" id="UP001153636"/>
    </source>
</evidence>
<protein>
    <submittedName>
        <fullName evidence="1">Uncharacterized protein</fullName>
    </submittedName>
</protein>
<reference evidence="1" key="1">
    <citation type="submission" date="2022-01" db="EMBL/GenBank/DDBJ databases">
        <authorList>
            <person name="King R."/>
        </authorList>
    </citation>
    <scope>NUCLEOTIDE SEQUENCE</scope>
</reference>
<gene>
    <name evidence="1" type="ORF">PSYICH_LOCUS2338</name>
</gene>
<keyword evidence="2" id="KW-1185">Reference proteome</keyword>
<proteinExistence type="predicted"/>
<dbReference type="OrthoDB" id="10058715at2759"/>
<dbReference type="Proteomes" id="UP001153636">
    <property type="component" value="Chromosome 11"/>
</dbReference>